<gene>
    <name evidence="2" type="ORF">NCTC13652_01095</name>
</gene>
<proteinExistence type="predicted"/>
<feature type="region of interest" description="Disordered" evidence="1">
    <location>
        <begin position="1"/>
        <end position="46"/>
    </location>
</feature>
<accession>A0A3S4W7Z2</accession>
<keyword evidence="3" id="KW-1185">Reference proteome</keyword>
<evidence type="ECO:0000313" key="3">
    <source>
        <dbReference type="Proteomes" id="UP000277858"/>
    </source>
</evidence>
<evidence type="ECO:0000313" key="2">
    <source>
        <dbReference type="EMBL" id="VEI02901.1"/>
    </source>
</evidence>
<evidence type="ECO:0000256" key="1">
    <source>
        <dbReference type="SAM" id="MobiDB-lite"/>
    </source>
</evidence>
<reference evidence="2 3" key="1">
    <citation type="submission" date="2018-12" db="EMBL/GenBank/DDBJ databases">
        <authorList>
            <consortium name="Pathogen Informatics"/>
        </authorList>
    </citation>
    <scope>NUCLEOTIDE SEQUENCE [LARGE SCALE GENOMIC DNA]</scope>
    <source>
        <strain evidence="2 3">NCTC13652</strain>
    </source>
</reference>
<name>A0A3S4W7Z2_9ACTN</name>
<dbReference type="AlphaFoldDB" id="A0A3S4W7Z2"/>
<protein>
    <submittedName>
        <fullName evidence="2">Uncharacterized protein</fullName>
    </submittedName>
</protein>
<sequence length="46" mass="4831">MQGRDAAPRVRGFGDAAGLSLKGGINNDRSLVRTRRCPGQASADMT</sequence>
<organism evidence="2 3">
    <name type="scientific">Acidipropionibacterium jensenii</name>
    <dbReference type="NCBI Taxonomy" id="1749"/>
    <lineage>
        <taxon>Bacteria</taxon>
        <taxon>Bacillati</taxon>
        <taxon>Actinomycetota</taxon>
        <taxon>Actinomycetes</taxon>
        <taxon>Propionibacteriales</taxon>
        <taxon>Propionibacteriaceae</taxon>
        <taxon>Acidipropionibacterium</taxon>
    </lineage>
</organism>
<dbReference type="EMBL" id="LR134473">
    <property type="protein sequence ID" value="VEI02901.1"/>
    <property type="molecule type" value="Genomic_DNA"/>
</dbReference>
<dbReference type="Proteomes" id="UP000277858">
    <property type="component" value="Chromosome"/>
</dbReference>